<feature type="chain" id="PRO_5041250624" description="Tyrosine-protein kinase ephrin type A/B receptor-like domain-containing protein" evidence="1">
    <location>
        <begin position="28"/>
        <end position="252"/>
    </location>
</feature>
<dbReference type="EMBL" id="CASHTH010001977">
    <property type="protein sequence ID" value="CAI8022764.1"/>
    <property type="molecule type" value="Genomic_DNA"/>
</dbReference>
<evidence type="ECO:0008006" key="4">
    <source>
        <dbReference type="Google" id="ProtNLM"/>
    </source>
</evidence>
<dbReference type="AlphaFoldDB" id="A0AA35WJK0"/>
<evidence type="ECO:0000313" key="2">
    <source>
        <dbReference type="EMBL" id="CAI8022764.1"/>
    </source>
</evidence>
<sequence length="252" mass="26757">MARSLTLTGLVASVHLATLDLRVAVRATPFPKYQCAENFFMTSGGACDPCPAGSTREVGDDMMFCTCTGNLVNDELSPTTTTTTCSMCATGYYRESFKSPTEPCNLCNTSYFRVGGECQPCPGGSSRNIDDPEGSCTCNSALVTSDGSMTTSDSPCNNCPKDMLLHEGDCVMCPDFSGRELSSPPGVCECETNAATPVNGATSTSDPDRGCTACIDGFSRPSAGDSCQDLYTLWHCGGYPWVHEYLSEFASY</sequence>
<evidence type="ECO:0000313" key="3">
    <source>
        <dbReference type="Proteomes" id="UP001174909"/>
    </source>
</evidence>
<protein>
    <recommendedName>
        <fullName evidence="4">Tyrosine-protein kinase ephrin type A/B receptor-like domain-containing protein</fullName>
    </recommendedName>
</protein>
<keyword evidence="3" id="KW-1185">Reference proteome</keyword>
<comment type="caution">
    <text evidence="2">The sequence shown here is derived from an EMBL/GenBank/DDBJ whole genome shotgun (WGS) entry which is preliminary data.</text>
</comment>
<dbReference type="Proteomes" id="UP001174909">
    <property type="component" value="Unassembled WGS sequence"/>
</dbReference>
<gene>
    <name evidence="2" type="ORF">GBAR_LOCUS13332</name>
</gene>
<proteinExistence type="predicted"/>
<evidence type="ECO:0000256" key="1">
    <source>
        <dbReference type="SAM" id="SignalP"/>
    </source>
</evidence>
<reference evidence="2" key="1">
    <citation type="submission" date="2023-03" db="EMBL/GenBank/DDBJ databases">
        <authorList>
            <person name="Steffen K."/>
            <person name="Cardenas P."/>
        </authorList>
    </citation>
    <scope>NUCLEOTIDE SEQUENCE</scope>
</reference>
<name>A0AA35WJK0_GEOBA</name>
<accession>A0AA35WJK0</accession>
<organism evidence="2 3">
    <name type="scientific">Geodia barretti</name>
    <name type="common">Barrett's horny sponge</name>
    <dbReference type="NCBI Taxonomy" id="519541"/>
    <lineage>
        <taxon>Eukaryota</taxon>
        <taxon>Metazoa</taxon>
        <taxon>Porifera</taxon>
        <taxon>Demospongiae</taxon>
        <taxon>Heteroscleromorpha</taxon>
        <taxon>Tetractinellida</taxon>
        <taxon>Astrophorina</taxon>
        <taxon>Geodiidae</taxon>
        <taxon>Geodia</taxon>
    </lineage>
</organism>
<feature type="signal peptide" evidence="1">
    <location>
        <begin position="1"/>
        <end position="27"/>
    </location>
</feature>
<keyword evidence="1" id="KW-0732">Signal</keyword>